<dbReference type="EMBL" id="NAJQ01000154">
    <property type="protein sequence ID" value="TKA76750.1"/>
    <property type="molecule type" value="Genomic_DNA"/>
</dbReference>
<evidence type="ECO:0000256" key="1">
    <source>
        <dbReference type="SAM" id="MobiDB-lite"/>
    </source>
</evidence>
<dbReference type="AlphaFoldDB" id="A0A4U0XI64"/>
<dbReference type="OrthoDB" id="3828960at2759"/>
<proteinExistence type="predicted"/>
<protein>
    <submittedName>
        <fullName evidence="2">Uncharacterized protein</fullName>
    </submittedName>
</protein>
<organism evidence="2 3">
    <name type="scientific">Friedmanniomyces simplex</name>
    <dbReference type="NCBI Taxonomy" id="329884"/>
    <lineage>
        <taxon>Eukaryota</taxon>
        <taxon>Fungi</taxon>
        <taxon>Dikarya</taxon>
        <taxon>Ascomycota</taxon>
        <taxon>Pezizomycotina</taxon>
        <taxon>Dothideomycetes</taxon>
        <taxon>Dothideomycetidae</taxon>
        <taxon>Mycosphaerellales</taxon>
        <taxon>Teratosphaeriaceae</taxon>
        <taxon>Friedmanniomyces</taxon>
    </lineage>
</organism>
<comment type="caution">
    <text evidence="2">The sequence shown here is derived from an EMBL/GenBank/DDBJ whole genome shotgun (WGS) entry which is preliminary data.</text>
</comment>
<dbReference type="Proteomes" id="UP000309340">
    <property type="component" value="Unassembled WGS sequence"/>
</dbReference>
<gene>
    <name evidence="2" type="ORF">B0A55_03646</name>
</gene>
<accession>A0A4U0XI64</accession>
<keyword evidence="3" id="KW-1185">Reference proteome</keyword>
<name>A0A4U0XI64_9PEZI</name>
<evidence type="ECO:0000313" key="2">
    <source>
        <dbReference type="EMBL" id="TKA76750.1"/>
    </source>
</evidence>
<feature type="compositionally biased region" description="Basic and acidic residues" evidence="1">
    <location>
        <begin position="191"/>
        <end position="224"/>
    </location>
</feature>
<sequence>MARYHPDYEGSIGDFNEPWDHLHPEPWYDPYHEGSVGLFNTLQDDYYPEGPATLRPALDRDGEWPGGPEDYSYSDQAIEALQGQCRRLEGTVKLEQNAELIGKWWTDEGEDYHESGPWDGDYPYEDGRFFHRGAGDVYDPIGFGDNQGARDHYEGESVGYRGRLDSRYPFSEDPPPEGYVDRRYRELRPALSSDREWPAGPPRYDHMRQASEAREMEDERRQRGDTSMVGLPPVRRGDSSSRQRPPLPTWEDYWGPNSEYERRRAAQWGGGLVPKRGAQQVVDGDETGFCFGRLKAIDVSQMDE</sequence>
<evidence type="ECO:0000313" key="3">
    <source>
        <dbReference type="Proteomes" id="UP000309340"/>
    </source>
</evidence>
<feature type="region of interest" description="Disordered" evidence="1">
    <location>
        <begin position="191"/>
        <end position="250"/>
    </location>
</feature>
<reference evidence="2 3" key="1">
    <citation type="submission" date="2017-03" db="EMBL/GenBank/DDBJ databases">
        <title>Genomes of endolithic fungi from Antarctica.</title>
        <authorList>
            <person name="Coleine C."/>
            <person name="Masonjones S."/>
            <person name="Stajich J.E."/>
        </authorList>
    </citation>
    <scope>NUCLEOTIDE SEQUENCE [LARGE SCALE GENOMIC DNA]</scope>
    <source>
        <strain evidence="2 3">CCFEE 5184</strain>
    </source>
</reference>